<feature type="transmembrane region" description="Helical" evidence="5">
    <location>
        <begin position="259"/>
        <end position="279"/>
    </location>
</feature>
<feature type="transmembrane region" description="Helical" evidence="5">
    <location>
        <begin position="47"/>
        <end position="67"/>
    </location>
</feature>
<evidence type="ECO:0000256" key="4">
    <source>
        <dbReference type="ARBA" id="ARBA00023136"/>
    </source>
</evidence>
<proteinExistence type="predicted"/>
<organism evidence="7 8">
    <name type="scientific">Sphingomonas quercus</name>
    <dbReference type="NCBI Taxonomy" id="2842451"/>
    <lineage>
        <taxon>Bacteria</taxon>
        <taxon>Pseudomonadati</taxon>
        <taxon>Pseudomonadota</taxon>
        <taxon>Alphaproteobacteria</taxon>
        <taxon>Sphingomonadales</taxon>
        <taxon>Sphingomonadaceae</taxon>
        <taxon>Sphingomonas</taxon>
    </lineage>
</organism>
<dbReference type="RefSeq" id="WP_216323984.1">
    <property type="nucleotide sequence ID" value="NZ_JAHKRT010000004.1"/>
</dbReference>
<dbReference type="CDD" id="cd17319">
    <property type="entry name" value="MFS_ExuT_GudP_like"/>
    <property type="match status" value="1"/>
</dbReference>
<evidence type="ECO:0000313" key="7">
    <source>
        <dbReference type="EMBL" id="MBU3078217.1"/>
    </source>
</evidence>
<evidence type="ECO:0000259" key="6">
    <source>
        <dbReference type="PROSITE" id="PS50850"/>
    </source>
</evidence>
<dbReference type="PROSITE" id="PS50850">
    <property type="entry name" value="MFS"/>
    <property type="match status" value="1"/>
</dbReference>
<dbReference type="PANTHER" id="PTHR11662">
    <property type="entry name" value="SOLUTE CARRIER FAMILY 17"/>
    <property type="match status" value="1"/>
</dbReference>
<evidence type="ECO:0000256" key="3">
    <source>
        <dbReference type="ARBA" id="ARBA00022989"/>
    </source>
</evidence>
<dbReference type="Pfam" id="PF07690">
    <property type="entry name" value="MFS_1"/>
    <property type="match status" value="1"/>
</dbReference>
<dbReference type="PANTHER" id="PTHR11662:SF399">
    <property type="entry name" value="FI19708P1-RELATED"/>
    <property type="match status" value="1"/>
</dbReference>
<protein>
    <submittedName>
        <fullName evidence="7">MFS transporter</fullName>
    </submittedName>
</protein>
<dbReference type="InterPro" id="IPR020846">
    <property type="entry name" value="MFS_dom"/>
</dbReference>
<feature type="transmembrane region" description="Helical" evidence="5">
    <location>
        <begin position="380"/>
        <end position="399"/>
    </location>
</feature>
<name>A0ABS6BKR8_9SPHN</name>
<feature type="transmembrane region" description="Helical" evidence="5">
    <location>
        <begin position="76"/>
        <end position="95"/>
    </location>
</feature>
<evidence type="ECO:0000256" key="2">
    <source>
        <dbReference type="ARBA" id="ARBA00022692"/>
    </source>
</evidence>
<feature type="domain" description="Major facilitator superfamily (MFS) profile" evidence="6">
    <location>
        <begin position="10"/>
        <end position="404"/>
    </location>
</feature>
<accession>A0ABS6BKR8</accession>
<dbReference type="InterPro" id="IPR011701">
    <property type="entry name" value="MFS"/>
</dbReference>
<feature type="transmembrane region" description="Helical" evidence="5">
    <location>
        <begin position="225"/>
        <end position="247"/>
    </location>
</feature>
<feature type="transmembrane region" description="Helical" evidence="5">
    <location>
        <begin position="291"/>
        <end position="324"/>
    </location>
</feature>
<keyword evidence="2 5" id="KW-0812">Transmembrane</keyword>
<gene>
    <name evidence="7" type="ORF">KOF26_10090</name>
</gene>
<evidence type="ECO:0000256" key="5">
    <source>
        <dbReference type="SAM" id="Phobius"/>
    </source>
</evidence>
<sequence>MRPTRVRYGVVGFALTLAILAYIQRVAISQAAGPISADLGLDKQQMGLVLGAFGLSYALFEIPMGLLGDKLGVRRVLTQIVLLWSFFTALTGAAWSLTSMWIIRFLFGAGEAGCFPNLTRMLSQWLPRSERIRAQALMWAFTRWGGAVTPPLVLVGINLFGWRWSFVAFAMLGVVWAVFFLAFFKENPADHPKVNAAELELLKDSQALVSHHEGGWTRILLQPQVFLLIAQYFCWSYVWYFFVTWMPTFLAEEYQQSPAAVAGLAVLPLFLGGLGSLISGALPSWVPRRRVALFAFIALAALMFAVTQVHNVGIVIMLLALGSFSGDLTTPISWNSCVEIGKRYTATVAAAMNMFANFSGFVAPVVGGIILQRTGNNWNLMLYMMVGVASVGAVCWLFLDPTGEREALPARTPA</sequence>
<dbReference type="InterPro" id="IPR050382">
    <property type="entry name" value="MFS_Na/Anion_cotransporter"/>
</dbReference>
<comment type="caution">
    <text evidence="7">The sequence shown here is derived from an EMBL/GenBank/DDBJ whole genome shotgun (WGS) entry which is preliminary data.</text>
</comment>
<feature type="transmembrane region" description="Helical" evidence="5">
    <location>
        <begin position="166"/>
        <end position="184"/>
    </location>
</feature>
<evidence type="ECO:0000256" key="1">
    <source>
        <dbReference type="ARBA" id="ARBA00004141"/>
    </source>
</evidence>
<keyword evidence="8" id="KW-1185">Reference proteome</keyword>
<dbReference type="Proteomes" id="UP000776276">
    <property type="component" value="Unassembled WGS sequence"/>
</dbReference>
<keyword evidence="3 5" id="KW-1133">Transmembrane helix</keyword>
<feature type="transmembrane region" description="Helical" evidence="5">
    <location>
        <begin position="344"/>
        <end position="371"/>
    </location>
</feature>
<keyword evidence="4 5" id="KW-0472">Membrane</keyword>
<reference evidence="7 8" key="1">
    <citation type="submission" date="2021-06" db="EMBL/GenBank/DDBJ databases">
        <title>Sphingomonas sp. XMGL2, whole genome shotgun sequencing project.</title>
        <authorList>
            <person name="Zhao G."/>
            <person name="Shen L."/>
        </authorList>
    </citation>
    <scope>NUCLEOTIDE SEQUENCE [LARGE SCALE GENOMIC DNA]</scope>
    <source>
        <strain evidence="7 8">XMGL2</strain>
    </source>
</reference>
<comment type="subcellular location">
    <subcellularLocation>
        <location evidence="1">Membrane</location>
        <topology evidence="1">Multi-pass membrane protein</topology>
    </subcellularLocation>
</comment>
<dbReference type="EMBL" id="JAHKRT010000004">
    <property type="protein sequence ID" value="MBU3078217.1"/>
    <property type="molecule type" value="Genomic_DNA"/>
</dbReference>
<evidence type="ECO:0000313" key="8">
    <source>
        <dbReference type="Proteomes" id="UP000776276"/>
    </source>
</evidence>